<evidence type="ECO:0000313" key="2">
    <source>
        <dbReference type="Proteomes" id="UP000264492"/>
    </source>
</evidence>
<proteinExistence type="predicted"/>
<reference evidence="1 2" key="1">
    <citation type="submission" date="2018-08" db="EMBL/GenBank/DDBJ databases">
        <title>Lysobacter sp. zong2l5, whole genome shotgun sequence.</title>
        <authorList>
            <person name="Zhang X."/>
            <person name="Feng G."/>
            <person name="Zhu H."/>
        </authorList>
    </citation>
    <scope>NUCLEOTIDE SEQUENCE [LARGE SCALE GENOMIC DNA]</scope>
    <source>
        <strain evidence="2">zong2l5</strain>
    </source>
</reference>
<dbReference type="EMBL" id="QTSU01000001">
    <property type="protein sequence ID" value="RDZ29599.1"/>
    <property type="molecule type" value="Genomic_DNA"/>
</dbReference>
<sequence>MSRYRLPLLAVLALGAVVGAYLFGRKEGANAPAPPAPVAAAEQPVGGAPGSELDMVAQASLRFDRGARLPPAGAPLKSVYAQLQAQANAGDGRAAARLLRDLSRCSRQRAIEWSTMRNTRNLTEQKTENLSAAQLRTYQALLDTAAIRQRDVDQGRTLCEGVGDEVLDTLNANLAQAARLGDADARACYLSRGPLYDTRGLLKQPGALSVYRQQATRLIQVGLAAGDWRVVDLLQGAYEPGAQGMLAGLVGSDPYQHYRYLKLYRLGAESFRTAQIDRQLAQAGAALSPAQRDQAEEWAQTTLRENFSGASTDGTQQGWDACAALGG</sequence>
<accession>A0A371K6M5</accession>
<evidence type="ECO:0008006" key="3">
    <source>
        <dbReference type="Google" id="ProtNLM"/>
    </source>
</evidence>
<dbReference type="OrthoDB" id="6021077at2"/>
<name>A0A371K6M5_9GAMM</name>
<organism evidence="1 2">
    <name type="scientific">Lysobacter silvisoli</name>
    <dbReference type="NCBI Taxonomy" id="2293254"/>
    <lineage>
        <taxon>Bacteria</taxon>
        <taxon>Pseudomonadati</taxon>
        <taxon>Pseudomonadota</taxon>
        <taxon>Gammaproteobacteria</taxon>
        <taxon>Lysobacterales</taxon>
        <taxon>Lysobacteraceae</taxon>
        <taxon>Lysobacter</taxon>
    </lineage>
</organism>
<protein>
    <recommendedName>
        <fullName evidence="3">Sel1 repeat family protein</fullName>
    </recommendedName>
</protein>
<dbReference type="Proteomes" id="UP000264492">
    <property type="component" value="Unassembled WGS sequence"/>
</dbReference>
<dbReference type="RefSeq" id="WP_115859038.1">
    <property type="nucleotide sequence ID" value="NZ_QTSU01000001.1"/>
</dbReference>
<gene>
    <name evidence="1" type="ORF">DX914_11175</name>
</gene>
<keyword evidence="2" id="KW-1185">Reference proteome</keyword>
<dbReference type="AlphaFoldDB" id="A0A371K6M5"/>
<evidence type="ECO:0000313" key="1">
    <source>
        <dbReference type="EMBL" id="RDZ29599.1"/>
    </source>
</evidence>
<comment type="caution">
    <text evidence="1">The sequence shown here is derived from an EMBL/GenBank/DDBJ whole genome shotgun (WGS) entry which is preliminary data.</text>
</comment>